<reference evidence="1 2" key="1">
    <citation type="journal article" date="2021" name="BMC Genomics">
        <title>Datura genome reveals duplications of psychoactive alkaloid biosynthetic genes and high mutation rate following tissue culture.</title>
        <authorList>
            <person name="Rajewski A."/>
            <person name="Carter-House D."/>
            <person name="Stajich J."/>
            <person name="Litt A."/>
        </authorList>
    </citation>
    <scope>NUCLEOTIDE SEQUENCE [LARGE SCALE GENOMIC DNA]</scope>
    <source>
        <strain evidence="1">AR-01</strain>
    </source>
</reference>
<proteinExistence type="predicted"/>
<dbReference type="Proteomes" id="UP000823775">
    <property type="component" value="Unassembled WGS sequence"/>
</dbReference>
<feature type="non-terminal residue" evidence="1">
    <location>
        <position position="1"/>
    </location>
</feature>
<evidence type="ECO:0000313" key="2">
    <source>
        <dbReference type="Proteomes" id="UP000823775"/>
    </source>
</evidence>
<protein>
    <submittedName>
        <fullName evidence="1">Uncharacterized protein</fullName>
    </submittedName>
</protein>
<comment type="caution">
    <text evidence="1">The sequence shown here is derived from an EMBL/GenBank/DDBJ whole genome shotgun (WGS) entry which is preliminary data.</text>
</comment>
<name>A0ABS8SDZ5_DATST</name>
<evidence type="ECO:0000313" key="1">
    <source>
        <dbReference type="EMBL" id="MCD7457103.1"/>
    </source>
</evidence>
<keyword evidence="2" id="KW-1185">Reference proteome</keyword>
<gene>
    <name evidence="1" type="ORF">HAX54_034176</name>
</gene>
<sequence length="114" mass="12980">GKVERLKIDEYGEIEMLGNGEKKMEWKNACHRRFAESHRWSTALISFAMYFVPVNCCLVGNPPAVREWNRRSIGYPALMFPSFRSSFLHQQPTGSPLIHFGGSLICPPVLQSKP</sequence>
<accession>A0ABS8SDZ5</accession>
<organism evidence="1 2">
    <name type="scientific">Datura stramonium</name>
    <name type="common">Jimsonweed</name>
    <name type="synonym">Common thornapple</name>
    <dbReference type="NCBI Taxonomy" id="4076"/>
    <lineage>
        <taxon>Eukaryota</taxon>
        <taxon>Viridiplantae</taxon>
        <taxon>Streptophyta</taxon>
        <taxon>Embryophyta</taxon>
        <taxon>Tracheophyta</taxon>
        <taxon>Spermatophyta</taxon>
        <taxon>Magnoliopsida</taxon>
        <taxon>eudicotyledons</taxon>
        <taxon>Gunneridae</taxon>
        <taxon>Pentapetalae</taxon>
        <taxon>asterids</taxon>
        <taxon>lamiids</taxon>
        <taxon>Solanales</taxon>
        <taxon>Solanaceae</taxon>
        <taxon>Solanoideae</taxon>
        <taxon>Datureae</taxon>
        <taxon>Datura</taxon>
    </lineage>
</organism>
<dbReference type="EMBL" id="JACEIK010000440">
    <property type="protein sequence ID" value="MCD7457103.1"/>
    <property type="molecule type" value="Genomic_DNA"/>
</dbReference>